<evidence type="ECO:0000259" key="11">
    <source>
        <dbReference type="Pfam" id="PF02463"/>
    </source>
</evidence>
<name>A0A318R1D4_PROMR</name>
<reference evidence="12 13" key="1">
    <citation type="journal article" date="2018" name="Appl. Environ. Microbiol.">
        <title>Genome rearrangement shapes Prochlorococcus ecological adaptation.</title>
        <authorList>
            <person name="Yan W."/>
            <person name="Wei S."/>
            <person name="Wang Q."/>
            <person name="Xiao X."/>
            <person name="Zeng Q."/>
            <person name="Jiao N."/>
            <person name="Zhang R."/>
        </authorList>
    </citation>
    <scope>NUCLEOTIDE SEQUENCE [LARGE SCALE GENOMIC DNA]</scope>
    <source>
        <strain evidence="12 13">XMU1408</strain>
    </source>
</reference>
<keyword evidence="7 9" id="KW-0067">ATP-binding</keyword>
<evidence type="ECO:0000256" key="3">
    <source>
        <dbReference type="ARBA" id="ARBA00020170"/>
    </source>
</evidence>
<feature type="domain" description="RecF/RecN/SMC N-terminal" evidence="11">
    <location>
        <begin position="3"/>
        <end position="349"/>
    </location>
</feature>
<dbReference type="GO" id="GO:0006302">
    <property type="term" value="P:double-strand break repair"/>
    <property type="evidence" value="ECO:0007669"/>
    <property type="project" value="TreeGrafter"/>
</dbReference>
<keyword evidence="6 9" id="KW-0547">Nucleotide-binding</keyword>
<dbReference type="SUPFAM" id="SSF52540">
    <property type="entry name" value="P-loop containing nucleoside triphosphate hydrolases"/>
    <property type="match status" value="1"/>
</dbReference>
<comment type="subcellular location">
    <subcellularLocation>
        <location evidence="1 9 10">Cytoplasm</location>
    </subcellularLocation>
</comment>
<keyword evidence="5 9" id="KW-0235">DNA replication</keyword>
<evidence type="ECO:0000256" key="8">
    <source>
        <dbReference type="ARBA" id="ARBA00023125"/>
    </source>
</evidence>
<keyword evidence="4 9" id="KW-0963">Cytoplasm</keyword>
<dbReference type="InterPro" id="IPR042174">
    <property type="entry name" value="RecF_2"/>
</dbReference>
<evidence type="ECO:0000313" key="12">
    <source>
        <dbReference type="EMBL" id="PYE00621.1"/>
    </source>
</evidence>
<dbReference type="GO" id="GO:0005524">
    <property type="term" value="F:ATP binding"/>
    <property type="evidence" value="ECO:0007669"/>
    <property type="project" value="UniProtKB-UniRule"/>
</dbReference>
<dbReference type="PANTHER" id="PTHR32182">
    <property type="entry name" value="DNA REPLICATION AND REPAIR PROTEIN RECF"/>
    <property type="match status" value="1"/>
</dbReference>
<comment type="caution">
    <text evidence="12">The sequence shown here is derived from an EMBL/GenBank/DDBJ whole genome shotgun (WGS) entry which is preliminary data.</text>
</comment>
<evidence type="ECO:0000256" key="7">
    <source>
        <dbReference type="ARBA" id="ARBA00022840"/>
    </source>
</evidence>
<proteinExistence type="inferred from homology"/>
<dbReference type="AlphaFoldDB" id="A0A318R1D4"/>
<comment type="similarity">
    <text evidence="2 9 10">Belongs to the RecF family.</text>
</comment>
<comment type="function">
    <text evidence="9 10">The RecF protein is involved in DNA metabolism; it is required for DNA replication and normal SOS inducibility. RecF binds preferentially to single-stranded, linear DNA. It also seems to bind ATP.</text>
</comment>
<dbReference type="Proteomes" id="UP000247807">
    <property type="component" value="Unassembled WGS sequence"/>
</dbReference>
<protein>
    <recommendedName>
        <fullName evidence="3 9">DNA replication and repair protein RecF</fullName>
    </recommendedName>
</protein>
<keyword evidence="9 10" id="KW-0234">DNA repair</keyword>
<dbReference type="Gene3D" id="1.20.1050.90">
    <property type="entry name" value="RecF/RecN/SMC, N-terminal domain"/>
    <property type="match status" value="1"/>
</dbReference>
<dbReference type="GO" id="GO:0009432">
    <property type="term" value="P:SOS response"/>
    <property type="evidence" value="ECO:0007669"/>
    <property type="project" value="UniProtKB-UniRule"/>
</dbReference>
<dbReference type="InterPro" id="IPR003395">
    <property type="entry name" value="RecF/RecN/SMC_N"/>
</dbReference>
<evidence type="ECO:0000313" key="13">
    <source>
        <dbReference type="Proteomes" id="UP000247807"/>
    </source>
</evidence>
<dbReference type="GO" id="GO:0006260">
    <property type="term" value="P:DNA replication"/>
    <property type="evidence" value="ECO:0007669"/>
    <property type="project" value="UniProtKB-UniRule"/>
</dbReference>
<dbReference type="InterPro" id="IPR018078">
    <property type="entry name" value="DNA-binding_RecF_CS"/>
</dbReference>
<dbReference type="Pfam" id="PF02463">
    <property type="entry name" value="SMC_N"/>
    <property type="match status" value="1"/>
</dbReference>
<evidence type="ECO:0000256" key="5">
    <source>
        <dbReference type="ARBA" id="ARBA00022705"/>
    </source>
</evidence>
<dbReference type="RefSeq" id="WP_158467322.1">
    <property type="nucleotide sequence ID" value="NZ_QJUE01000006.1"/>
</dbReference>
<dbReference type="InterPro" id="IPR001238">
    <property type="entry name" value="DNA-binding_RecF"/>
</dbReference>
<organism evidence="12 13">
    <name type="scientific">Prochlorococcus marinus XMU1408</name>
    <dbReference type="NCBI Taxonomy" id="2213228"/>
    <lineage>
        <taxon>Bacteria</taxon>
        <taxon>Bacillati</taxon>
        <taxon>Cyanobacteriota</taxon>
        <taxon>Cyanophyceae</taxon>
        <taxon>Synechococcales</taxon>
        <taxon>Prochlorococcaceae</taxon>
        <taxon>Prochlorococcus</taxon>
    </lineage>
</organism>
<dbReference type="PANTHER" id="PTHR32182:SF0">
    <property type="entry name" value="DNA REPLICATION AND REPAIR PROTEIN RECF"/>
    <property type="match status" value="1"/>
</dbReference>
<dbReference type="NCBIfam" id="TIGR00611">
    <property type="entry name" value="recf"/>
    <property type="match status" value="1"/>
</dbReference>
<evidence type="ECO:0000256" key="10">
    <source>
        <dbReference type="RuleBase" id="RU000578"/>
    </source>
</evidence>
<dbReference type="Gene3D" id="3.40.50.300">
    <property type="entry name" value="P-loop containing nucleotide triphosphate hydrolases"/>
    <property type="match status" value="1"/>
</dbReference>
<feature type="binding site" evidence="9">
    <location>
        <begin position="30"/>
        <end position="37"/>
    </location>
    <ligand>
        <name>ATP</name>
        <dbReference type="ChEBI" id="CHEBI:30616"/>
    </ligand>
</feature>
<dbReference type="InterPro" id="IPR027417">
    <property type="entry name" value="P-loop_NTPase"/>
</dbReference>
<dbReference type="OrthoDB" id="9803889at2"/>
<dbReference type="GO" id="GO:0000731">
    <property type="term" value="P:DNA synthesis involved in DNA repair"/>
    <property type="evidence" value="ECO:0007669"/>
    <property type="project" value="TreeGrafter"/>
</dbReference>
<evidence type="ECO:0000256" key="1">
    <source>
        <dbReference type="ARBA" id="ARBA00004496"/>
    </source>
</evidence>
<evidence type="ECO:0000256" key="6">
    <source>
        <dbReference type="ARBA" id="ARBA00022741"/>
    </source>
</evidence>
<dbReference type="EMBL" id="QJUE01000006">
    <property type="protein sequence ID" value="PYE00621.1"/>
    <property type="molecule type" value="Genomic_DNA"/>
</dbReference>
<keyword evidence="8 9" id="KW-0238">DNA-binding</keyword>
<dbReference type="PROSITE" id="PS00618">
    <property type="entry name" value="RECF_2"/>
    <property type="match status" value="1"/>
</dbReference>
<keyword evidence="9 10" id="KW-0742">SOS response</keyword>
<dbReference type="GO" id="GO:0003697">
    <property type="term" value="F:single-stranded DNA binding"/>
    <property type="evidence" value="ECO:0007669"/>
    <property type="project" value="UniProtKB-UniRule"/>
</dbReference>
<gene>
    <name evidence="9" type="primary">recF</name>
    <name evidence="12" type="ORF">DNJ73_08735</name>
</gene>
<sequence length="366" mass="42586">MQLHQLELNNFRNYRRFQFELTANRLIVIGQNGVGKSNLLESVELLSSLRSHRSNRNQDLIFWDEDKAFLTALIDDDQKLSLELNRKGGRKAYKNDKLLSRQIDLIGPMRSVGFSALDLDLIRGEPSLRRNWLDRIVQQLEPIYSDLISRFSRLLRQRSQLWRNFTIESNNDKNILLDSFDMQMALVSTRIHRRRRRILNRLLPIAACWQQHLSNSKEKLNITYLPGSKLEGEESEKIWRESIERQLFEMRTEEEMTGNCRVGPHRDDVQFLVNGVDARRFGSAGQQRTIVLSLKLAELELIKTLYGQSPILLLDDVLAELDPKRQLLLLDAVGQKHQCLISATHVESFEGEWVRNSQLIELDSIG</sequence>
<keyword evidence="9 10" id="KW-0227">DNA damage</keyword>
<evidence type="ECO:0000256" key="9">
    <source>
        <dbReference type="HAMAP-Rule" id="MF_00365"/>
    </source>
</evidence>
<evidence type="ECO:0000256" key="4">
    <source>
        <dbReference type="ARBA" id="ARBA00022490"/>
    </source>
</evidence>
<dbReference type="PROSITE" id="PS00617">
    <property type="entry name" value="RECF_1"/>
    <property type="match status" value="1"/>
</dbReference>
<dbReference type="HAMAP" id="MF_00365">
    <property type="entry name" value="RecF"/>
    <property type="match status" value="1"/>
</dbReference>
<dbReference type="GO" id="GO:0005737">
    <property type="term" value="C:cytoplasm"/>
    <property type="evidence" value="ECO:0007669"/>
    <property type="project" value="UniProtKB-SubCell"/>
</dbReference>
<accession>A0A318R1D4</accession>
<evidence type="ECO:0000256" key="2">
    <source>
        <dbReference type="ARBA" id="ARBA00008016"/>
    </source>
</evidence>